<keyword evidence="3" id="KW-1185">Reference proteome</keyword>
<evidence type="ECO:0000313" key="3">
    <source>
        <dbReference type="Proteomes" id="UP001390339"/>
    </source>
</evidence>
<comment type="caution">
    <text evidence="2">The sequence shown here is derived from an EMBL/GenBank/DDBJ whole genome shotgun (WGS) entry which is preliminary data.</text>
</comment>
<feature type="compositionally biased region" description="Basic and acidic residues" evidence="1">
    <location>
        <begin position="42"/>
        <end position="73"/>
    </location>
</feature>
<dbReference type="EMBL" id="JAPCWZ010000002">
    <property type="protein sequence ID" value="KAK8877009.1"/>
    <property type="molecule type" value="Genomic_DNA"/>
</dbReference>
<evidence type="ECO:0008006" key="4">
    <source>
        <dbReference type="Google" id="ProtNLM"/>
    </source>
</evidence>
<proteinExistence type="predicted"/>
<reference evidence="2 3" key="1">
    <citation type="journal article" date="2024" name="IMA Fungus">
        <title>Apiospora arundinis, a panoply of carbohydrate-active enzymes and secondary metabolites.</title>
        <authorList>
            <person name="Sorensen T."/>
            <person name="Petersen C."/>
            <person name="Muurmann A.T."/>
            <person name="Christiansen J.V."/>
            <person name="Brundto M.L."/>
            <person name="Overgaard C.K."/>
            <person name="Boysen A.T."/>
            <person name="Wollenberg R.D."/>
            <person name="Larsen T.O."/>
            <person name="Sorensen J.L."/>
            <person name="Nielsen K.L."/>
            <person name="Sondergaard T.E."/>
        </authorList>
    </citation>
    <scope>NUCLEOTIDE SEQUENCE [LARGE SCALE GENOMIC DNA]</scope>
    <source>
        <strain evidence="2 3">AAU 773</strain>
    </source>
</reference>
<evidence type="ECO:0000313" key="2">
    <source>
        <dbReference type="EMBL" id="KAK8877009.1"/>
    </source>
</evidence>
<organism evidence="2 3">
    <name type="scientific">Apiospora arundinis</name>
    <dbReference type="NCBI Taxonomy" id="335852"/>
    <lineage>
        <taxon>Eukaryota</taxon>
        <taxon>Fungi</taxon>
        <taxon>Dikarya</taxon>
        <taxon>Ascomycota</taxon>
        <taxon>Pezizomycotina</taxon>
        <taxon>Sordariomycetes</taxon>
        <taxon>Xylariomycetidae</taxon>
        <taxon>Amphisphaeriales</taxon>
        <taxon>Apiosporaceae</taxon>
        <taxon>Apiospora</taxon>
    </lineage>
</organism>
<protein>
    <recommendedName>
        <fullName evidence="4">Secreted protein</fullName>
    </recommendedName>
</protein>
<gene>
    <name evidence="2" type="ORF">PGQ11_001955</name>
</gene>
<feature type="region of interest" description="Disordered" evidence="1">
    <location>
        <begin position="24"/>
        <end position="110"/>
    </location>
</feature>
<dbReference type="Proteomes" id="UP001390339">
    <property type="component" value="Unassembled WGS sequence"/>
</dbReference>
<accession>A0ABR2JGQ1</accession>
<name>A0ABR2JGQ1_9PEZI</name>
<sequence>MLSLQPLQPLCLLGVAKAFPSNHSLDSRQKHEVPPLSPFSQKENRQENQKENQLENQKENQLENQKENQKEIQKAGQKRTQKGYQKENQRAGNTWAAVAAKSKKKGNDGK</sequence>
<evidence type="ECO:0000256" key="1">
    <source>
        <dbReference type="SAM" id="MobiDB-lite"/>
    </source>
</evidence>